<dbReference type="eggNOG" id="KOG2200">
    <property type="taxonomic scope" value="Eukaryota"/>
</dbReference>
<evidence type="ECO:0000256" key="1">
    <source>
        <dbReference type="ARBA" id="ARBA00004170"/>
    </source>
</evidence>
<evidence type="ECO:0000256" key="8">
    <source>
        <dbReference type="ARBA" id="ARBA00022840"/>
    </source>
</evidence>
<organism evidence="17 18">
    <name type="scientific">Strigamia maritima</name>
    <name type="common">European centipede</name>
    <name type="synonym">Geophilus maritimus</name>
    <dbReference type="NCBI Taxonomy" id="126957"/>
    <lineage>
        <taxon>Eukaryota</taxon>
        <taxon>Metazoa</taxon>
        <taxon>Ecdysozoa</taxon>
        <taxon>Arthropoda</taxon>
        <taxon>Myriapoda</taxon>
        <taxon>Chilopoda</taxon>
        <taxon>Pleurostigmophora</taxon>
        <taxon>Geophilomorpha</taxon>
        <taxon>Linotaeniidae</taxon>
        <taxon>Strigamia</taxon>
    </lineage>
</organism>
<dbReference type="FunFam" id="3.30.530.20:FF:000009">
    <property type="entry name" value="StAR related lipid transfer domain containing 13"/>
    <property type="match status" value="1"/>
</dbReference>
<dbReference type="SUPFAM" id="SSF48350">
    <property type="entry name" value="GTPase activation domain, GAP"/>
    <property type="match status" value="1"/>
</dbReference>
<feature type="domain" description="Rho-GAP" evidence="15">
    <location>
        <begin position="909"/>
        <end position="1111"/>
    </location>
</feature>
<feature type="compositionally biased region" description="Polar residues" evidence="13">
    <location>
        <begin position="220"/>
        <end position="230"/>
    </location>
</feature>
<reference evidence="17" key="2">
    <citation type="submission" date="2015-02" db="UniProtKB">
        <authorList>
            <consortium name="EnsemblMetazoa"/>
        </authorList>
    </citation>
    <scope>IDENTIFICATION</scope>
</reference>
<feature type="region of interest" description="Disordered" evidence="13">
    <location>
        <begin position="417"/>
        <end position="452"/>
    </location>
</feature>
<dbReference type="CDD" id="cd09538">
    <property type="entry name" value="SAM_DLC1_2-like"/>
    <property type="match status" value="1"/>
</dbReference>
<dbReference type="SUPFAM" id="SSF47769">
    <property type="entry name" value="SAM/Pointed domain"/>
    <property type="match status" value="1"/>
</dbReference>
<feature type="region of interest" description="Disordered" evidence="13">
    <location>
        <begin position="749"/>
        <end position="813"/>
    </location>
</feature>
<dbReference type="GO" id="GO:0005096">
    <property type="term" value="F:GTPase activator activity"/>
    <property type="evidence" value="ECO:0007669"/>
    <property type="project" value="UniProtKB-KW"/>
</dbReference>
<dbReference type="PROSITE" id="PS50238">
    <property type="entry name" value="RHOGAP"/>
    <property type="match status" value="1"/>
</dbReference>
<dbReference type="GO" id="GO:0035023">
    <property type="term" value="P:regulation of Rho protein signal transduction"/>
    <property type="evidence" value="ECO:0007669"/>
    <property type="project" value="TreeGrafter"/>
</dbReference>
<proteinExistence type="inferred from homology"/>
<evidence type="ECO:0000256" key="11">
    <source>
        <dbReference type="ARBA" id="ARBA00023212"/>
    </source>
</evidence>
<name>T1J1Q0_STRMM</name>
<feature type="region of interest" description="Disordered" evidence="13">
    <location>
        <begin position="681"/>
        <end position="703"/>
    </location>
</feature>
<dbReference type="GO" id="GO:0016020">
    <property type="term" value="C:membrane"/>
    <property type="evidence" value="ECO:0007669"/>
    <property type="project" value="UniProtKB-SubCell"/>
</dbReference>
<dbReference type="InterPro" id="IPR019821">
    <property type="entry name" value="Kinesin_motor_CS"/>
</dbReference>
<dbReference type="STRING" id="126957.T1J1Q0"/>
<keyword evidence="11" id="KW-0206">Cytoskeleton</keyword>
<dbReference type="InterPro" id="IPR008936">
    <property type="entry name" value="Rho_GTPase_activation_prot"/>
</dbReference>
<dbReference type="InterPro" id="IPR013761">
    <property type="entry name" value="SAM/pointed_sf"/>
</dbReference>
<evidence type="ECO:0000313" key="18">
    <source>
        <dbReference type="Proteomes" id="UP000014500"/>
    </source>
</evidence>
<dbReference type="InterPro" id="IPR027417">
    <property type="entry name" value="P-loop_NTPase"/>
</dbReference>
<keyword evidence="7 12" id="KW-0547">Nucleotide-binding</keyword>
<evidence type="ECO:0000256" key="12">
    <source>
        <dbReference type="PROSITE-ProRule" id="PRU00283"/>
    </source>
</evidence>
<dbReference type="InterPro" id="IPR000198">
    <property type="entry name" value="RhoGAP_dom"/>
</dbReference>
<dbReference type="Proteomes" id="UP000014500">
    <property type="component" value="Unassembled WGS sequence"/>
</dbReference>
<evidence type="ECO:0000313" key="17">
    <source>
        <dbReference type="EnsemblMetazoa" id="SMAR007472-PA"/>
    </source>
</evidence>
<comment type="similarity">
    <text evidence="12">Belongs to the TRAFAC class myosin-kinesin ATPase superfamily. Kinesin family.</text>
</comment>
<dbReference type="GO" id="GO:0008017">
    <property type="term" value="F:microtubule binding"/>
    <property type="evidence" value="ECO:0007669"/>
    <property type="project" value="InterPro"/>
</dbReference>
<comment type="subcellular location">
    <subcellularLocation>
        <location evidence="2">Cytoplasm</location>
        <location evidence="2">Cytoskeleton</location>
    </subcellularLocation>
    <subcellularLocation>
        <location evidence="1">Membrane</location>
        <topology evidence="1">Peripheral membrane protein</topology>
    </subcellularLocation>
</comment>
<dbReference type="PROSITE" id="PS00411">
    <property type="entry name" value="KINESIN_MOTOR_1"/>
    <property type="match status" value="1"/>
</dbReference>
<keyword evidence="10 12" id="KW-0505">Motor protein</keyword>
<dbReference type="SUPFAM" id="SSF52540">
    <property type="entry name" value="P-loop containing nucleoside triphosphate hydrolases"/>
    <property type="match status" value="1"/>
</dbReference>
<evidence type="ECO:0000256" key="9">
    <source>
        <dbReference type="ARBA" id="ARBA00023054"/>
    </source>
</evidence>
<keyword evidence="5" id="KW-0597">Phosphoprotein</keyword>
<feature type="compositionally biased region" description="Basic and acidic residues" evidence="13">
    <location>
        <begin position="438"/>
        <end position="452"/>
    </location>
</feature>
<keyword evidence="9" id="KW-0175">Coiled coil</keyword>
<dbReference type="SUPFAM" id="SSF55961">
    <property type="entry name" value="Bet v1-like"/>
    <property type="match status" value="1"/>
</dbReference>
<dbReference type="GO" id="GO:0007018">
    <property type="term" value="P:microtubule-based movement"/>
    <property type="evidence" value="ECO:0007669"/>
    <property type="project" value="InterPro"/>
</dbReference>
<dbReference type="GO" id="GO:0007165">
    <property type="term" value="P:signal transduction"/>
    <property type="evidence" value="ECO:0007669"/>
    <property type="project" value="InterPro"/>
</dbReference>
<keyword evidence="3" id="KW-0343">GTPase activation</keyword>
<keyword evidence="18" id="KW-1185">Reference proteome</keyword>
<dbReference type="FunFam" id="3.40.850.10:FF:000028">
    <property type="entry name" value="Kinesin-like protein"/>
    <property type="match status" value="1"/>
</dbReference>
<dbReference type="GO" id="GO:0008289">
    <property type="term" value="F:lipid binding"/>
    <property type="evidence" value="ECO:0007669"/>
    <property type="project" value="InterPro"/>
</dbReference>
<evidence type="ECO:0000256" key="5">
    <source>
        <dbReference type="ARBA" id="ARBA00022553"/>
    </source>
</evidence>
<dbReference type="Pfam" id="PF00225">
    <property type="entry name" value="Kinesin"/>
    <property type="match status" value="1"/>
</dbReference>
<evidence type="ECO:0008006" key="19">
    <source>
        <dbReference type="Google" id="ProtNLM"/>
    </source>
</evidence>
<feature type="domain" description="Kinesin motor" evidence="14">
    <location>
        <begin position="1379"/>
        <end position="1711"/>
    </location>
</feature>
<feature type="compositionally biased region" description="Basic residues" evidence="13">
    <location>
        <begin position="2008"/>
        <end position="2028"/>
    </location>
</feature>
<dbReference type="Pfam" id="PF07647">
    <property type="entry name" value="SAM_2"/>
    <property type="match status" value="1"/>
</dbReference>
<feature type="compositionally biased region" description="Low complexity" evidence="13">
    <location>
        <begin position="751"/>
        <end position="769"/>
    </location>
</feature>
<dbReference type="SMART" id="SM00324">
    <property type="entry name" value="RhoGAP"/>
    <property type="match status" value="1"/>
</dbReference>
<evidence type="ECO:0000256" key="6">
    <source>
        <dbReference type="ARBA" id="ARBA00022701"/>
    </source>
</evidence>
<evidence type="ECO:0000256" key="13">
    <source>
        <dbReference type="SAM" id="MobiDB-lite"/>
    </source>
</evidence>
<dbReference type="InterPro" id="IPR001660">
    <property type="entry name" value="SAM"/>
</dbReference>
<feature type="region of interest" description="Disordered" evidence="13">
    <location>
        <begin position="1737"/>
        <end position="1757"/>
    </location>
</feature>
<dbReference type="GO" id="GO:0005829">
    <property type="term" value="C:cytosol"/>
    <property type="evidence" value="ECO:0007669"/>
    <property type="project" value="UniProtKB-ARBA"/>
</dbReference>
<dbReference type="CDD" id="cd01371">
    <property type="entry name" value="KISc_KIF3"/>
    <property type="match status" value="1"/>
</dbReference>
<dbReference type="InterPro" id="IPR002913">
    <property type="entry name" value="START_lipid-bd_dom"/>
</dbReference>
<evidence type="ECO:0000259" key="16">
    <source>
        <dbReference type="PROSITE" id="PS50848"/>
    </source>
</evidence>
<dbReference type="GO" id="GO:0005814">
    <property type="term" value="C:centriole"/>
    <property type="evidence" value="ECO:0007669"/>
    <property type="project" value="UniProtKB-ARBA"/>
</dbReference>
<dbReference type="GO" id="GO:0003777">
    <property type="term" value="F:microtubule motor activity"/>
    <property type="evidence" value="ECO:0007669"/>
    <property type="project" value="InterPro"/>
</dbReference>
<keyword evidence="6" id="KW-0493">Microtubule</keyword>
<evidence type="ECO:0000259" key="14">
    <source>
        <dbReference type="PROSITE" id="PS50067"/>
    </source>
</evidence>
<dbReference type="Gene3D" id="3.30.530.20">
    <property type="match status" value="1"/>
</dbReference>
<dbReference type="PANTHER" id="PTHR12659:SF7">
    <property type="entry name" value="CROSSVEINLESS C, ISOFORM C"/>
    <property type="match status" value="1"/>
</dbReference>
<evidence type="ECO:0000256" key="2">
    <source>
        <dbReference type="ARBA" id="ARBA00004245"/>
    </source>
</evidence>
<dbReference type="Pfam" id="PF00620">
    <property type="entry name" value="RhoGAP"/>
    <property type="match status" value="1"/>
</dbReference>
<dbReference type="GO" id="GO:0016939">
    <property type="term" value="C:kinesin II complex"/>
    <property type="evidence" value="ECO:0007669"/>
    <property type="project" value="UniProtKB-ARBA"/>
</dbReference>
<dbReference type="PRINTS" id="PR00380">
    <property type="entry name" value="KINESINHEAVY"/>
</dbReference>
<dbReference type="EnsemblMetazoa" id="SMAR007472-RA">
    <property type="protein sequence ID" value="SMAR007472-PA"/>
    <property type="gene ID" value="SMAR007472"/>
</dbReference>
<feature type="region of interest" description="Disordered" evidence="13">
    <location>
        <begin position="1999"/>
        <end position="2028"/>
    </location>
</feature>
<protein>
    <recommendedName>
        <fullName evidence="19">Kinesin motor domain-containing protein</fullName>
    </recommendedName>
</protein>
<reference evidence="18" key="1">
    <citation type="submission" date="2011-05" db="EMBL/GenBank/DDBJ databases">
        <authorList>
            <person name="Richards S.R."/>
            <person name="Qu J."/>
            <person name="Jiang H."/>
            <person name="Jhangiani S.N."/>
            <person name="Agravi P."/>
            <person name="Goodspeed R."/>
            <person name="Gross S."/>
            <person name="Mandapat C."/>
            <person name="Jackson L."/>
            <person name="Mathew T."/>
            <person name="Pu L."/>
            <person name="Thornton R."/>
            <person name="Saada N."/>
            <person name="Wilczek-Boney K.B."/>
            <person name="Lee S."/>
            <person name="Kovar C."/>
            <person name="Wu Y."/>
            <person name="Scherer S.E."/>
            <person name="Worley K.C."/>
            <person name="Muzny D.M."/>
            <person name="Gibbs R."/>
        </authorList>
    </citation>
    <scope>NUCLEOTIDE SEQUENCE</scope>
    <source>
        <strain evidence="18">Brora</strain>
    </source>
</reference>
<evidence type="ECO:0000256" key="10">
    <source>
        <dbReference type="ARBA" id="ARBA00023175"/>
    </source>
</evidence>
<dbReference type="Gene3D" id="1.10.555.10">
    <property type="entry name" value="Rho GTPase activation protein"/>
    <property type="match status" value="1"/>
</dbReference>
<dbReference type="GO" id="GO:0005929">
    <property type="term" value="C:cilium"/>
    <property type="evidence" value="ECO:0007669"/>
    <property type="project" value="UniProtKB-ARBA"/>
</dbReference>
<keyword evidence="8 12" id="KW-0067">ATP-binding</keyword>
<dbReference type="InterPro" id="IPR023393">
    <property type="entry name" value="START-like_dom_sf"/>
</dbReference>
<evidence type="ECO:0000256" key="4">
    <source>
        <dbReference type="ARBA" id="ARBA00022490"/>
    </source>
</evidence>
<dbReference type="InterPro" id="IPR001752">
    <property type="entry name" value="Kinesin_motor_dom"/>
</dbReference>
<feature type="compositionally biased region" description="Low complexity" evidence="13">
    <location>
        <begin position="239"/>
        <end position="259"/>
    </location>
</feature>
<dbReference type="SMART" id="SM00234">
    <property type="entry name" value="START"/>
    <property type="match status" value="1"/>
</dbReference>
<feature type="binding site" evidence="12">
    <location>
        <begin position="1466"/>
        <end position="1473"/>
    </location>
    <ligand>
        <name>ATP</name>
        <dbReference type="ChEBI" id="CHEBI:30616"/>
    </ligand>
</feature>
<dbReference type="PROSITE" id="PS50067">
    <property type="entry name" value="KINESIN_MOTOR_2"/>
    <property type="match status" value="1"/>
</dbReference>
<dbReference type="PROSITE" id="PS50848">
    <property type="entry name" value="START"/>
    <property type="match status" value="1"/>
</dbReference>
<dbReference type="GO" id="GO:0030036">
    <property type="term" value="P:actin cytoskeleton organization"/>
    <property type="evidence" value="ECO:0007669"/>
    <property type="project" value="TreeGrafter"/>
</dbReference>
<dbReference type="EMBL" id="JH431789">
    <property type="status" value="NOT_ANNOTATED_CDS"/>
    <property type="molecule type" value="Genomic_DNA"/>
</dbReference>
<dbReference type="PANTHER" id="PTHR12659">
    <property type="entry name" value="RHO-TYPE GTPASE ACTIVATING PROTEIN"/>
    <property type="match status" value="1"/>
</dbReference>
<dbReference type="Gene3D" id="3.40.850.10">
    <property type="entry name" value="Kinesin motor domain"/>
    <property type="match status" value="1"/>
</dbReference>
<feature type="domain" description="START" evidence="16">
    <location>
        <begin position="1155"/>
        <end position="1325"/>
    </location>
</feature>
<feature type="compositionally biased region" description="Polar residues" evidence="13">
    <location>
        <begin position="417"/>
        <end position="434"/>
    </location>
</feature>
<dbReference type="Pfam" id="PF01852">
    <property type="entry name" value="START"/>
    <property type="match status" value="1"/>
</dbReference>
<dbReference type="SMART" id="SM00129">
    <property type="entry name" value="KISc"/>
    <property type="match status" value="1"/>
</dbReference>
<dbReference type="GO" id="GO:0005524">
    <property type="term" value="F:ATP binding"/>
    <property type="evidence" value="ECO:0007669"/>
    <property type="project" value="UniProtKB-UniRule"/>
</dbReference>
<feature type="region of interest" description="Disordered" evidence="13">
    <location>
        <begin position="219"/>
        <end position="266"/>
    </location>
</feature>
<dbReference type="GO" id="GO:0005874">
    <property type="term" value="C:microtubule"/>
    <property type="evidence" value="ECO:0007669"/>
    <property type="project" value="UniProtKB-KW"/>
</dbReference>
<dbReference type="eggNOG" id="KOG4280">
    <property type="taxonomic scope" value="Eukaryota"/>
</dbReference>
<dbReference type="InterPro" id="IPR036961">
    <property type="entry name" value="Kinesin_motor_dom_sf"/>
</dbReference>
<keyword evidence="4" id="KW-0963">Cytoplasm</keyword>
<evidence type="ECO:0000256" key="3">
    <source>
        <dbReference type="ARBA" id="ARBA00022468"/>
    </source>
</evidence>
<accession>T1J1Q0</accession>
<evidence type="ECO:0000256" key="7">
    <source>
        <dbReference type="ARBA" id="ARBA00022741"/>
    </source>
</evidence>
<sequence>MTFRIATYYGFVSPKVVHLHLVDTRDATMCENKQTATLITQLKDDPYKELELYLQKAQNEIGQIFDDAAHVTANVNVESDVTWMNTKEPSRGVKVLAQLEALLHGLSRSQMELHQPTSAETQTAEWENIDALTAWVEDLVDEMNSIGDEERMRNKKREKIVHWLLNDLSESKVASCIACRQRVNGAPDSDSEVFVDEGKHAEDDEKQRTHEFPVEIANESGGNETFSMENQGEKNEEISSGSHVSRLSSTTSTLSSTGSQMKPEDVQDFLRRVETSIWESESLKRRKKDAILTAVTTDEFSPEEDDFAFDCFLADVGTQTTPCMSRTCSVLLEEANEIQVVDPEAVIAGSCSSIDILSTLSVPSSFGEETTDVSSADTAQFEPKLVSACFKPQGAHEDVWVKREDVEIETKVILSESNVPEVSSSDSPCETPSPQIVRETRSDSNISKTKDEKKRLVLRTPFSAPSSVAPSPMSEKGPISPVMDNSCSNLNIFNIAPKSSSAPMLDARNLSLPIDGDSVDGRCNLSPLSPNLNNKVVLRHRSQSVKELTELEAVEACNWLRAAGFPQYAQMFEDTQFPINIAAVQKDHYFLDADSLQSLFRRLNTLNKCARMRLDNIPRKSTVDDSDEEDQCALSENWTFQRESGRWSRIPMCLDACVSHLTTPQVVNNGHKSELQLDGCGGSTSVVSDTPPPDARCSTKRRNREAVVISGPRVMDTDEMDQRVHQLSCVDLVPSPQLIHRMNIARNRSLSQNEDSTSDNNSSQSSTPSIRARGGSSDPECSPPSAARNRNAATCNGNYKVKDSDSGSNMSNTNLDAVKTRTLDFNGQMLPNEKKSVINYRSSFGTNLFCIDALSAGQLMILRKLALLKLTALMERYSPSNRSGWSWVMPKFIKRMKNPDYKDKVVFGVPLSVVHQRTGQPLPPCIQSAISFLKKNAVDAVGIFRKSGVRSRIQKLKNMCEVNPINISYEGQQTYDVADMLKQYFRELPEALLTNKMSETFITIYQYIPEELRLEALQAAVLLIPDENREILEKLLSFLYEVSLQAAENQMTASNLAVCFAPSLFHMNTCRGSNSPRRRKTVGVPDQKELNENRAAHDCLSFMIREHKKIFSVSEDAVFQCRFSFVDDMEPLSMSEAMSLNSFESGSWRNYVHVCIESLLKECREKVKGWVSMSTHENAELAFKKIGDGNPLRMWKVSVEVEAPPIELLNRVLRERHIWDDQLIKWRVVHKLDSCSEIFNYVRNGMSSLPARDYCILRSWRSDLPKGACVLVESSVNLSESPLVLGNVRGVVMFSRYLIEPCGSGKSRITHISRVDTKGRSPEWYTRVFGHISALHLLRLGNSFRHNAEGPESKITFESNQMPQAIEKSSGGDSENAENVRVVVRSRPLNDKELAAGYRNIVKIDPLQGTIEIVSPNASSIEVPKTFTFDTVFGPESKQLDVYNQAARTIVDNVLEGYNGTIFAYGQTGTGKTFTMEGNRNVPELKGIIPNSFAHVFGHIAKAEDDKKFLVRVSYLEIYNEEVRDLLGKDQSARLEVKERPDIGVYVKDLSSYVVNNADDMDRIMSLGNKNRVVGSTNMNSHSSRSHAIFTITVECSEKDGDGKQHVRMGKLHLVDLAGSERQSKTGTTGQRLKEASKINLSLSTLGNVISALVDGKSTHIPYRNSKLTRLLQDSLGGNSKTVMCANVGPAEYNYDETVSTLRYANRAKNIKNKARINEEPKDALLRQFQKEIEQLKQQLAEGSDESSEGSTLSEEKMSEIRLKIDADRKLLEEKKDMEEEERNRLAGELEKREKELKGAQDEHDSLVQKLQALEKKIIVGGENLLEKAEEQEKLLEESARELEERRQQEIKLRQALQLKEAERLDIEEKYSNLQEEASGKTKKLKKVWTMLMSSKSELADLQQEHQREMEGLLENIRQLSRELRLQMLVIDNFVPIEYQEMIERHVHWNEDIGEWQLKCVAYTGNNMRKQSPSLDKTRNSECFEPDLSNVYLAYTADGAQHNSQSKSTRHRSGHHSKMSGRMKSAKK</sequence>
<dbReference type="Gene3D" id="1.10.287.2070">
    <property type="match status" value="1"/>
</dbReference>
<evidence type="ECO:0000259" key="15">
    <source>
        <dbReference type="PROSITE" id="PS50238"/>
    </source>
</evidence>
<dbReference type="CDD" id="cd08869">
    <property type="entry name" value="START_RhoGAP"/>
    <property type="match status" value="1"/>
</dbReference>
<dbReference type="HOGENOM" id="CLU_233468_0_0_1"/>
<dbReference type="GO" id="GO:0044877">
    <property type="term" value="F:protein-containing complex binding"/>
    <property type="evidence" value="ECO:0007669"/>
    <property type="project" value="UniProtKB-ARBA"/>
</dbReference>